<name>Q2CHN4_OCEGH</name>
<evidence type="ECO:0000313" key="3">
    <source>
        <dbReference type="Proteomes" id="UP000003635"/>
    </source>
</evidence>
<reference evidence="2 3" key="1">
    <citation type="journal article" date="2010" name="J. Bacteriol.">
        <title>Genome sequences of Oceanicola granulosus HTCC2516(T) and Oceanicola batsensis HTCC2597(TDelta).</title>
        <authorList>
            <person name="Thrash J.C."/>
            <person name="Cho J.C."/>
            <person name="Vergin K.L."/>
            <person name="Giovannoni S.J."/>
        </authorList>
    </citation>
    <scope>NUCLEOTIDE SEQUENCE [LARGE SCALE GENOMIC DNA]</scope>
    <source>
        <strain evidence="3">ATCC BAA-861 / DSM 15982 / KCTC 12143 / HTCC2516</strain>
    </source>
</reference>
<gene>
    <name evidence="2" type="ORF">OG2516_02449</name>
</gene>
<accession>Q2CHN4</accession>
<dbReference type="HOGENOM" id="CLU_157097_3_2_5"/>
<dbReference type="EMBL" id="AAOT01000005">
    <property type="protein sequence ID" value="EAR52260.1"/>
    <property type="molecule type" value="Genomic_DNA"/>
</dbReference>
<organism evidence="2 3">
    <name type="scientific">Oceanicola granulosus (strain ATCC BAA-861 / DSM 15982 / KCTC 12143 / HTCC2516)</name>
    <dbReference type="NCBI Taxonomy" id="314256"/>
    <lineage>
        <taxon>Bacteria</taxon>
        <taxon>Pseudomonadati</taxon>
        <taxon>Pseudomonadota</taxon>
        <taxon>Alphaproteobacteria</taxon>
        <taxon>Rhodobacterales</taxon>
        <taxon>Roseobacteraceae</taxon>
        <taxon>Oceanicola</taxon>
    </lineage>
</organism>
<evidence type="ECO:0000256" key="1">
    <source>
        <dbReference type="ARBA" id="ARBA00022649"/>
    </source>
</evidence>
<keyword evidence="3" id="KW-1185">Reference proteome</keyword>
<dbReference type="Pfam" id="PF07362">
    <property type="entry name" value="CcdA"/>
    <property type="match status" value="1"/>
</dbReference>
<keyword evidence="1" id="KW-1277">Toxin-antitoxin system</keyword>
<evidence type="ECO:0000313" key="2">
    <source>
        <dbReference type="EMBL" id="EAR52260.1"/>
    </source>
</evidence>
<dbReference type="AlphaFoldDB" id="Q2CHN4"/>
<proteinExistence type="predicted"/>
<dbReference type="eggNOG" id="COG5302">
    <property type="taxonomic scope" value="Bacteria"/>
</dbReference>
<dbReference type="Proteomes" id="UP000003635">
    <property type="component" value="Unassembled WGS sequence"/>
</dbReference>
<dbReference type="STRING" id="314256.OG2516_02449"/>
<evidence type="ECO:0008006" key="4">
    <source>
        <dbReference type="Google" id="ProtNLM"/>
    </source>
</evidence>
<sequence length="80" mass="8878">METDVTTDKRATVDVTLSSATLAEAEALGVDVSRAAEAGVAAAARAERQRRWKEENREAMEQMKVWVEENGLPLSELRKF</sequence>
<protein>
    <recommendedName>
        <fullName evidence="4">Post-segregation antitoxin CcdA</fullName>
    </recommendedName>
</protein>
<comment type="caution">
    <text evidence="2">The sequence shown here is derived from an EMBL/GenBank/DDBJ whole genome shotgun (WGS) entry which is preliminary data.</text>
</comment>
<dbReference type="InterPro" id="IPR009956">
    <property type="entry name" value="Post-segregation_anti-tox_CcdA"/>
</dbReference>